<organism evidence="1 2">
    <name type="scientific">Mucuna pruriens</name>
    <name type="common">Velvet bean</name>
    <name type="synonym">Dolichos pruriens</name>
    <dbReference type="NCBI Taxonomy" id="157652"/>
    <lineage>
        <taxon>Eukaryota</taxon>
        <taxon>Viridiplantae</taxon>
        <taxon>Streptophyta</taxon>
        <taxon>Embryophyta</taxon>
        <taxon>Tracheophyta</taxon>
        <taxon>Spermatophyta</taxon>
        <taxon>Magnoliopsida</taxon>
        <taxon>eudicotyledons</taxon>
        <taxon>Gunneridae</taxon>
        <taxon>Pentapetalae</taxon>
        <taxon>rosids</taxon>
        <taxon>fabids</taxon>
        <taxon>Fabales</taxon>
        <taxon>Fabaceae</taxon>
        <taxon>Papilionoideae</taxon>
        <taxon>50 kb inversion clade</taxon>
        <taxon>NPAAA clade</taxon>
        <taxon>indigoferoid/millettioid clade</taxon>
        <taxon>Phaseoleae</taxon>
        <taxon>Mucuna</taxon>
    </lineage>
</organism>
<dbReference type="AlphaFoldDB" id="A0A371FB45"/>
<dbReference type="OrthoDB" id="1428668at2759"/>
<proteinExistence type="predicted"/>
<name>A0A371FB45_MUCPR</name>
<keyword evidence="2" id="KW-1185">Reference proteome</keyword>
<protein>
    <submittedName>
        <fullName evidence="1">Uncharacterized protein</fullName>
    </submittedName>
</protein>
<evidence type="ECO:0000313" key="2">
    <source>
        <dbReference type="Proteomes" id="UP000257109"/>
    </source>
</evidence>
<reference evidence="1" key="1">
    <citation type="submission" date="2018-05" db="EMBL/GenBank/DDBJ databases">
        <title>Draft genome of Mucuna pruriens seed.</title>
        <authorList>
            <person name="Nnadi N.E."/>
            <person name="Vos R."/>
            <person name="Hasami M.H."/>
            <person name="Devisetty U.K."/>
            <person name="Aguiy J.C."/>
        </authorList>
    </citation>
    <scope>NUCLEOTIDE SEQUENCE [LARGE SCALE GENOMIC DNA]</scope>
    <source>
        <strain evidence="1">JCA_2017</strain>
    </source>
</reference>
<evidence type="ECO:0000313" key="1">
    <source>
        <dbReference type="EMBL" id="RDX75512.1"/>
    </source>
</evidence>
<dbReference type="Proteomes" id="UP000257109">
    <property type="component" value="Unassembled WGS sequence"/>
</dbReference>
<comment type="caution">
    <text evidence="1">The sequence shown here is derived from an EMBL/GenBank/DDBJ whole genome shotgun (WGS) entry which is preliminary data.</text>
</comment>
<accession>A0A371FB45</accession>
<sequence length="67" mass="7940">MEMSNLTAKLKSIKLEIVKDFRAFGFDLTSSTLWKDKWSINELISHYVQEEERLHSDKTKSVHRSQK</sequence>
<dbReference type="EMBL" id="QJKJ01009819">
    <property type="protein sequence ID" value="RDX75512.1"/>
    <property type="molecule type" value="Genomic_DNA"/>
</dbReference>
<gene>
    <name evidence="1" type="ORF">CR513_44595</name>
</gene>
<feature type="non-terminal residue" evidence="1">
    <location>
        <position position="1"/>
    </location>
</feature>